<dbReference type="SMART" id="SM00530">
    <property type="entry name" value="HTH_XRE"/>
    <property type="match status" value="1"/>
</dbReference>
<protein>
    <submittedName>
        <fullName evidence="3">DNA-binding XRE family transcriptional regulator</fullName>
    </submittedName>
</protein>
<dbReference type="InterPro" id="IPR001387">
    <property type="entry name" value="Cro/C1-type_HTH"/>
</dbReference>
<reference evidence="3" key="1">
    <citation type="submission" date="2023-07" db="EMBL/GenBank/DDBJ databases">
        <title>Genomic Encyclopedia of Type Strains, Phase IV (KMG-IV): sequencing the most valuable type-strain genomes for metagenomic binning, comparative biology and taxonomic classification.</title>
        <authorList>
            <person name="Goeker M."/>
        </authorList>
    </citation>
    <scope>NUCLEOTIDE SEQUENCE</scope>
    <source>
        <strain evidence="3">DSM 19659</strain>
    </source>
</reference>
<accession>A0AAE3VCA9</accession>
<proteinExistence type="predicted"/>
<dbReference type="Pfam" id="PF01381">
    <property type="entry name" value="HTH_3"/>
    <property type="match status" value="1"/>
</dbReference>
<dbReference type="Proteomes" id="UP001241537">
    <property type="component" value="Unassembled WGS sequence"/>
</dbReference>
<dbReference type="SUPFAM" id="SSF47413">
    <property type="entry name" value="lambda repressor-like DNA-binding domains"/>
    <property type="match status" value="1"/>
</dbReference>
<sequence>MPRLQISLEAARVNAKLSQEDVAKKIGKSRQTIALWEAGKVKLDRANFYMLAEIYGLSIDDIFLP</sequence>
<name>A0AAE3VCA9_9FIRM</name>
<evidence type="ECO:0000313" key="3">
    <source>
        <dbReference type="EMBL" id="MDQ0153689.1"/>
    </source>
</evidence>
<keyword evidence="1 3" id="KW-0238">DNA-binding</keyword>
<feature type="domain" description="HTH cro/C1-type" evidence="2">
    <location>
        <begin position="8"/>
        <end position="62"/>
    </location>
</feature>
<dbReference type="CDD" id="cd00093">
    <property type="entry name" value="HTH_XRE"/>
    <property type="match status" value="1"/>
</dbReference>
<dbReference type="PROSITE" id="PS50943">
    <property type="entry name" value="HTH_CROC1"/>
    <property type="match status" value="1"/>
</dbReference>
<dbReference type="GO" id="GO:0003677">
    <property type="term" value="F:DNA binding"/>
    <property type="evidence" value="ECO:0007669"/>
    <property type="project" value="UniProtKB-KW"/>
</dbReference>
<dbReference type="PANTHER" id="PTHR46558:SF11">
    <property type="entry name" value="HTH-TYPE TRANSCRIPTIONAL REGULATOR XRE"/>
    <property type="match status" value="1"/>
</dbReference>
<dbReference type="RefSeq" id="WP_307255568.1">
    <property type="nucleotide sequence ID" value="NZ_JAUSTO010000034.1"/>
</dbReference>
<comment type="caution">
    <text evidence="3">The sequence shown here is derived from an EMBL/GenBank/DDBJ whole genome shotgun (WGS) entry which is preliminary data.</text>
</comment>
<dbReference type="AlphaFoldDB" id="A0AAE3VCA9"/>
<dbReference type="InterPro" id="IPR010982">
    <property type="entry name" value="Lambda_DNA-bd_dom_sf"/>
</dbReference>
<gene>
    <name evidence="3" type="ORF">J2S20_002411</name>
</gene>
<dbReference type="PANTHER" id="PTHR46558">
    <property type="entry name" value="TRACRIPTIONAL REGULATORY PROTEIN-RELATED-RELATED"/>
    <property type="match status" value="1"/>
</dbReference>
<organism evidence="3 4">
    <name type="scientific">Moryella indoligenes</name>
    <dbReference type="NCBI Taxonomy" id="371674"/>
    <lineage>
        <taxon>Bacteria</taxon>
        <taxon>Bacillati</taxon>
        <taxon>Bacillota</taxon>
        <taxon>Clostridia</taxon>
        <taxon>Lachnospirales</taxon>
        <taxon>Lachnospiraceae</taxon>
        <taxon>Moryella</taxon>
    </lineage>
</organism>
<evidence type="ECO:0000256" key="1">
    <source>
        <dbReference type="ARBA" id="ARBA00023125"/>
    </source>
</evidence>
<dbReference type="Gene3D" id="1.10.260.40">
    <property type="entry name" value="lambda repressor-like DNA-binding domains"/>
    <property type="match status" value="1"/>
</dbReference>
<evidence type="ECO:0000259" key="2">
    <source>
        <dbReference type="PROSITE" id="PS50943"/>
    </source>
</evidence>
<evidence type="ECO:0000313" key="4">
    <source>
        <dbReference type="Proteomes" id="UP001241537"/>
    </source>
</evidence>
<dbReference type="EMBL" id="JAUSTO010000034">
    <property type="protein sequence ID" value="MDQ0153689.1"/>
    <property type="molecule type" value="Genomic_DNA"/>
</dbReference>
<keyword evidence="4" id="KW-1185">Reference proteome</keyword>